<dbReference type="EC" id="3.1.3.16" evidence="7"/>
<dbReference type="SUPFAM" id="SSF56300">
    <property type="entry name" value="Metallo-dependent phosphatases"/>
    <property type="match status" value="1"/>
</dbReference>
<accession>A0A7S3CEX6</accession>
<evidence type="ECO:0000256" key="2">
    <source>
        <dbReference type="ARBA" id="ARBA00022801"/>
    </source>
</evidence>
<reference evidence="10 11" key="2">
    <citation type="submission" date="2024-03" db="EMBL/GenBank/DDBJ databases">
        <title>Complete genome sequence of the green alga Chloropicon roscoffensis RCC1871.</title>
        <authorList>
            <person name="Lemieux C."/>
            <person name="Pombert J.-F."/>
            <person name="Otis C."/>
            <person name="Turmel M."/>
        </authorList>
    </citation>
    <scope>NUCLEOTIDE SEQUENCE [LARGE SCALE GENOMIC DNA]</scope>
    <source>
        <strain evidence="10 11">RCC1871</strain>
    </source>
</reference>
<dbReference type="EMBL" id="CP151507">
    <property type="protein sequence ID" value="WZN63466.1"/>
    <property type="molecule type" value="Genomic_DNA"/>
</dbReference>
<keyword evidence="2 7" id="KW-0378">Hydrolase</keyword>
<evidence type="ECO:0000256" key="3">
    <source>
        <dbReference type="ARBA" id="ARBA00022912"/>
    </source>
</evidence>
<keyword evidence="11" id="KW-1185">Reference proteome</keyword>
<dbReference type="PROSITE" id="PS00125">
    <property type="entry name" value="SER_THR_PHOSPHATASE"/>
    <property type="match status" value="1"/>
</dbReference>
<dbReference type="InterPro" id="IPR004843">
    <property type="entry name" value="Calcineurin-like_PHP"/>
</dbReference>
<evidence type="ECO:0000256" key="1">
    <source>
        <dbReference type="ARBA" id="ARBA00022723"/>
    </source>
</evidence>
<evidence type="ECO:0000313" key="9">
    <source>
        <dbReference type="EMBL" id="CAE0194281.1"/>
    </source>
</evidence>
<dbReference type="PANTHER" id="PTHR45619">
    <property type="entry name" value="SERINE/THREONINE-PROTEIN PHOSPHATASE PP2A-RELATED"/>
    <property type="match status" value="1"/>
</dbReference>
<reference evidence="9" key="1">
    <citation type="submission" date="2021-01" db="EMBL/GenBank/DDBJ databases">
        <authorList>
            <person name="Corre E."/>
            <person name="Pelletier E."/>
            <person name="Niang G."/>
            <person name="Scheremetjew M."/>
            <person name="Finn R."/>
            <person name="Kale V."/>
            <person name="Holt S."/>
            <person name="Cochrane G."/>
            <person name="Meng A."/>
            <person name="Brown T."/>
            <person name="Cohen L."/>
        </authorList>
    </citation>
    <scope>NUCLEOTIDE SEQUENCE</scope>
    <source>
        <strain evidence="9">RCC1871</strain>
    </source>
</reference>
<dbReference type="InterPro" id="IPR047129">
    <property type="entry name" value="PPA2-like"/>
</dbReference>
<evidence type="ECO:0000256" key="4">
    <source>
        <dbReference type="ARBA" id="ARBA00023211"/>
    </source>
</evidence>
<sequence>MAGSSDLDAWISRLRECKLLTEAQVRTLCLRAIDVLVEESNVQKIFPPVTICGDIHGQFFDVLELFKVGGDCPSTNYLFMGDFVDRGFYSVETFLLLLALKVRYPDRIFLIRGNHESRQITQVYGFYDECLRKYGTLNVWRYCVEVFDYLSLAALVDGVVLGVHGGLSPNVSTIDQVRLIDRKQEVPHEGPMCDLLWSDPEEMVGWGLSPRGAGYLFGSDICKQFNYINGLNFIARAHQLVMEGYKWMFDQQLVTVWSAPNYCYRCGNVASVLELDEQLNCEFKVFKEAPHELHHVTMRKITPSYFL</sequence>
<dbReference type="Proteomes" id="UP001472866">
    <property type="component" value="Chromosome 07"/>
</dbReference>
<evidence type="ECO:0000256" key="5">
    <source>
        <dbReference type="ARBA" id="ARBA00047986"/>
    </source>
</evidence>
<dbReference type="CDD" id="cd07415">
    <property type="entry name" value="MPP_PP2A_PP4_PP6"/>
    <property type="match status" value="1"/>
</dbReference>
<dbReference type="InterPro" id="IPR006186">
    <property type="entry name" value="Ser/Thr-sp_prot-phosphatase"/>
</dbReference>
<feature type="domain" description="Serine/threonine specific protein phosphatases" evidence="8">
    <location>
        <begin position="111"/>
        <end position="116"/>
    </location>
</feature>
<dbReference type="Gene3D" id="3.60.21.10">
    <property type="match status" value="1"/>
</dbReference>
<evidence type="ECO:0000259" key="8">
    <source>
        <dbReference type="PROSITE" id="PS00125"/>
    </source>
</evidence>
<comment type="similarity">
    <text evidence="7">Belongs to the PPP phosphatase family.</text>
</comment>
<evidence type="ECO:0000256" key="6">
    <source>
        <dbReference type="ARBA" id="ARBA00048832"/>
    </source>
</evidence>
<dbReference type="GO" id="GO:0008270">
    <property type="term" value="F:zinc ion binding"/>
    <property type="evidence" value="ECO:0007669"/>
    <property type="project" value="UniProtKB-ARBA"/>
</dbReference>
<dbReference type="PRINTS" id="PR00114">
    <property type="entry name" value="STPHPHTASE"/>
</dbReference>
<comment type="catalytic activity">
    <reaction evidence="5">
        <text>O-phospho-L-seryl-[protein] + H2O = L-seryl-[protein] + phosphate</text>
        <dbReference type="Rhea" id="RHEA:20629"/>
        <dbReference type="Rhea" id="RHEA-COMP:9863"/>
        <dbReference type="Rhea" id="RHEA-COMP:11604"/>
        <dbReference type="ChEBI" id="CHEBI:15377"/>
        <dbReference type="ChEBI" id="CHEBI:29999"/>
        <dbReference type="ChEBI" id="CHEBI:43474"/>
        <dbReference type="ChEBI" id="CHEBI:83421"/>
        <dbReference type="EC" id="3.1.3.16"/>
    </reaction>
    <physiologicalReaction direction="left-to-right" evidence="5">
        <dbReference type="Rhea" id="RHEA:20630"/>
    </physiologicalReaction>
</comment>
<dbReference type="Pfam" id="PF00149">
    <property type="entry name" value="Metallophos"/>
    <property type="match status" value="1"/>
</dbReference>
<organism evidence="9">
    <name type="scientific">Chloropicon roscoffensis</name>
    <dbReference type="NCBI Taxonomy" id="1461544"/>
    <lineage>
        <taxon>Eukaryota</taxon>
        <taxon>Viridiplantae</taxon>
        <taxon>Chlorophyta</taxon>
        <taxon>Chloropicophyceae</taxon>
        <taxon>Chloropicales</taxon>
        <taxon>Chloropicaceae</taxon>
        <taxon>Chloropicon</taxon>
    </lineage>
</organism>
<evidence type="ECO:0000313" key="11">
    <source>
        <dbReference type="Proteomes" id="UP001472866"/>
    </source>
</evidence>
<keyword evidence="1" id="KW-0479">Metal-binding</keyword>
<keyword evidence="3" id="KW-0904">Protein phosphatase</keyword>
<comment type="catalytic activity">
    <reaction evidence="6">
        <text>O-phospho-L-threonyl-[protein] + H2O = L-threonyl-[protein] + phosphate</text>
        <dbReference type="Rhea" id="RHEA:47004"/>
        <dbReference type="Rhea" id="RHEA-COMP:11060"/>
        <dbReference type="Rhea" id="RHEA-COMP:11605"/>
        <dbReference type="ChEBI" id="CHEBI:15377"/>
        <dbReference type="ChEBI" id="CHEBI:30013"/>
        <dbReference type="ChEBI" id="CHEBI:43474"/>
        <dbReference type="ChEBI" id="CHEBI:61977"/>
        <dbReference type="EC" id="3.1.3.16"/>
    </reaction>
    <physiologicalReaction direction="left-to-right" evidence="6">
        <dbReference type="Rhea" id="RHEA:47005"/>
    </physiologicalReaction>
</comment>
<name>A0A7S3CEX6_9CHLO</name>
<proteinExistence type="inferred from homology"/>
<dbReference type="InterPro" id="IPR029052">
    <property type="entry name" value="Metallo-depent_PP-like"/>
</dbReference>
<evidence type="ECO:0000256" key="7">
    <source>
        <dbReference type="RuleBase" id="RU004273"/>
    </source>
</evidence>
<dbReference type="GO" id="GO:0004722">
    <property type="term" value="F:protein serine/threonine phosphatase activity"/>
    <property type="evidence" value="ECO:0007669"/>
    <property type="project" value="UniProtKB-EC"/>
</dbReference>
<dbReference type="SMART" id="SM00156">
    <property type="entry name" value="PP2Ac"/>
    <property type="match status" value="1"/>
</dbReference>
<dbReference type="FunFam" id="3.60.21.10:FF:000005">
    <property type="entry name" value="Serine/threonine-protein phosphatase"/>
    <property type="match status" value="1"/>
</dbReference>
<gene>
    <name evidence="9" type="ORF">CROS1456_LOCUS7372</name>
    <name evidence="10" type="ORF">HKI87_07g50150</name>
</gene>
<dbReference type="EMBL" id="HBHZ01009601">
    <property type="protein sequence ID" value="CAE0194281.1"/>
    <property type="molecule type" value="Transcribed_RNA"/>
</dbReference>
<protein>
    <recommendedName>
        <fullName evidence="7">Serine/threonine-protein phosphatase</fullName>
        <ecNumber evidence="7">3.1.3.16</ecNumber>
    </recommendedName>
</protein>
<keyword evidence="4" id="KW-0464">Manganese</keyword>
<dbReference type="AlphaFoldDB" id="A0A7S3CEX6"/>
<evidence type="ECO:0000313" key="10">
    <source>
        <dbReference type="EMBL" id="WZN63466.1"/>
    </source>
</evidence>